<gene>
    <name evidence="2" type="ORF">CCACVL1_16056</name>
</gene>
<comment type="caution">
    <text evidence="2">The sequence shown here is derived from an EMBL/GenBank/DDBJ whole genome shotgun (WGS) entry which is preliminary data.</text>
</comment>
<evidence type="ECO:0000256" key="1">
    <source>
        <dbReference type="SAM" id="MobiDB-lite"/>
    </source>
</evidence>
<organism evidence="2 3">
    <name type="scientific">Corchorus capsularis</name>
    <name type="common">Jute</name>
    <dbReference type="NCBI Taxonomy" id="210143"/>
    <lineage>
        <taxon>Eukaryota</taxon>
        <taxon>Viridiplantae</taxon>
        <taxon>Streptophyta</taxon>
        <taxon>Embryophyta</taxon>
        <taxon>Tracheophyta</taxon>
        <taxon>Spermatophyta</taxon>
        <taxon>Magnoliopsida</taxon>
        <taxon>eudicotyledons</taxon>
        <taxon>Gunneridae</taxon>
        <taxon>Pentapetalae</taxon>
        <taxon>rosids</taxon>
        <taxon>malvids</taxon>
        <taxon>Malvales</taxon>
        <taxon>Malvaceae</taxon>
        <taxon>Grewioideae</taxon>
        <taxon>Apeibeae</taxon>
        <taxon>Corchorus</taxon>
    </lineage>
</organism>
<dbReference type="Gramene" id="OMO75748">
    <property type="protein sequence ID" value="OMO75748"/>
    <property type="gene ID" value="CCACVL1_16056"/>
</dbReference>
<dbReference type="AlphaFoldDB" id="A0A1R3HZI3"/>
<accession>A0A1R3HZI3</accession>
<name>A0A1R3HZI3_COCAP</name>
<evidence type="ECO:0000313" key="2">
    <source>
        <dbReference type="EMBL" id="OMO75748.1"/>
    </source>
</evidence>
<proteinExistence type="predicted"/>
<reference evidence="2 3" key="1">
    <citation type="submission" date="2013-09" db="EMBL/GenBank/DDBJ databases">
        <title>Corchorus capsularis genome sequencing.</title>
        <authorList>
            <person name="Alam M."/>
            <person name="Haque M.S."/>
            <person name="Islam M.S."/>
            <person name="Emdad E.M."/>
            <person name="Islam M.M."/>
            <person name="Ahmed B."/>
            <person name="Halim A."/>
            <person name="Hossen Q.M.M."/>
            <person name="Hossain M.Z."/>
            <person name="Ahmed R."/>
            <person name="Khan M.M."/>
            <person name="Islam R."/>
            <person name="Rashid M.M."/>
            <person name="Khan S.A."/>
            <person name="Rahman M.S."/>
            <person name="Alam M."/>
        </authorList>
    </citation>
    <scope>NUCLEOTIDE SEQUENCE [LARGE SCALE GENOMIC DNA]</scope>
    <source>
        <strain evidence="3">cv. CVL-1</strain>
        <tissue evidence="2">Whole seedling</tissue>
    </source>
</reference>
<keyword evidence="3" id="KW-1185">Reference proteome</keyword>
<sequence length="38" mass="4545">MATAMMLHVAEDMITSIKQKQGTRKRREDKEDFWEEGF</sequence>
<evidence type="ECO:0000313" key="3">
    <source>
        <dbReference type="Proteomes" id="UP000188268"/>
    </source>
</evidence>
<dbReference type="EMBL" id="AWWV01010967">
    <property type="protein sequence ID" value="OMO75748.1"/>
    <property type="molecule type" value="Genomic_DNA"/>
</dbReference>
<feature type="region of interest" description="Disordered" evidence="1">
    <location>
        <begin position="18"/>
        <end position="38"/>
    </location>
</feature>
<protein>
    <submittedName>
        <fullName evidence="2">Uncharacterized protein</fullName>
    </submittedName>
</protein>
<dbReference type="Proteomes" id="UP000188268">
    <property type="component" value="Unassembled WGS sequence"/>
</dbReference>